<evidence type="ECO:0000256" key="5">
    <source>
        <dbReference type="ARBA" id="ARBA00023136"/>
    </source>
</evidence>
<dbReference type="InterPro" id="IPR047699">
    <property type="entry name" value="Permease_put_prefix"/>
</dbReference>
<sequence>MTHYPPRWTDRLLEWFCAPHLLEEVQGDLHERFERHVELIGVKAARRQYAWEVISFLRPFAIKRQTSNYSSPPLFSPVMLHNYLKTAFRNLTKHKVSSAINLFGLTLGITACLVIYIITNYELSYDTFHPDSEQIYRLVGEAKYGPTGEKHPVGFAPNAVPLALRKEIAGLETIAAFYNIESDVLIPSGSQKPKRFESRRRTGGNADIVVVDPQYFDIFTYQWLAGNPKTALNEPFKLVLSEQKARTYFGNLPLAEIIGKEVIYQDSVRVSVAGIVKDWTQPTDFTFTDFISFATIRASQLKREIDLDQWDDIWSASQAFIKLPKGVTSAQLAIPFQQFSTKHFRKDLKFVPGLQPLADLHFNEDYQDNYSRKAHLPTLYGLMAIAGFILLIAAINFINLATAQSSKRAKEVGIRKVMGSNRKGLIIQFLSETTILTLISVLVALVLIKPMLSIFDSLIPQGLTFNLFSLQTLLFLATVVVTTSLLAGFYPSWILSSYVPALTLKGQSALKGSQKGYLRKGLIVFQFAVSLVFIIGTLMVGRQLNFMRNKDLGFSTDAIIEVHTLRDDKSLVLAQKIKQLSGVERVTMQWFPPMGTSYMMTKLKYKGKKEVEMDVSAKVGDENFIPLYQLRLLAGRNYVKSDSLRELVINATYAKALGFKKPTEAINQFVEMQGKQYPIVGVVADFHEQSFHEKISSSFIGYMPRQSKNIGVKLVTRGGQISDLTTTLANIEQQWKAVYPDNKFDYEFLDDSIAKLYEKEQKTGQLVNTATTIAILISCMGLFGLATFTAEQRTKEIGVRKVLGASVASIVALLSKDFLLLIIIALIIASPIAWWTLNQWLQDFSYKTDVEWWIFALAGFLAVGIALLTVGFQSVKAALINPVNSLRSE</sequence>
<dbReference type="InterPro" id="IPR003838">
    <property type="entry name" value="ABC3_permease_C"/>
</dbReference>
<dbReference type="InterPro" id="IPR050250">
    <property type="entry name" value="Macrolide_Exporter_MacB"/>
</dbReference>
<feature type="domain" description="ABC3 transporter permease C-terminal" evidence="7">
    <location>
        <begin position="770"/>
        <end position="882"/>
    </location>
</feature>
<feature type="transmembrane region" description="Helical" evidence="6">
    <location>
        <begin position="521"/>
        <end position="541"/>
    </location>
</feature>
<reference evidence="10" key="1">
    <citation type="journal article" date="2019" name="Int. J. Syst. Evol. Microbiol.">
        <title>The Global Catalogue of Microorganisms (GCM) 10K type strain sequencing project: providing services to taxonomists for standard genome sequencing and annotation.</title>
        <authorList>
            <consortium name="The Broad Institute Genomics Platform"/>
            <consortium name="The Broad Institute Genome Sequencing Center for Infectious Disease"/>
            <person name="Wu L."/>
            <person name="Ma J."/>
        </authorList>
    </citation>
    <scope>NUCLEOTIDE SEQUENCE [LARGE SCALE GENOMIC DNA]</scope>
    <source>
        <strain evidence="10">KCTC 52490</strain>
    </source>
</reference>
<dbReference type="RefSeq" id="WP_381498260.1">
    <property type="nucleotide sequence ID" value="NZ_JBHUOM010000002.1"/>
</dbReference>
<feature type="domain" description="ABC3 transporter permease C-terminal" evidence="7">
    <location>
        <begin position="384"/>
        <end position="497"/>
    </location>
</feature>
<evidence type="ECO:0000256" key="4">
    <source>
        <dbReference type="ARBA" id="ARBA00022989"/>
    </source>
</evidence>
<feature type="transmembrane region" description="Helical" evidence="6">
    <location>
        <begin position="379"/>
        <end position="403"/>
    </location>
</feature>
<feature type="transmembrane region" description="Helical" evidence="6">
    <location>
        <begin position="99"/>
        <end position="118"/>
    </location>
</feature>
<feature type="domain" description="MacB-like periplasmic core" evidence="8">
    <location>
        <begin position="98"/>
        <end position="332"/>
    </location>
</feature>
<keyword evidence="5 6" id="KW-0472">Membrane</keyword>
<evidence type="ECO:0000313" key="9">
    <source>
        <dbReference type="EMBL" id="MFD2933675.1"/>
    </source>
</evidence>
<feature type="transmembrane region" description="Helical" evidence="6">
    <location>
        <begin position="852"/>
        <end position="872"/>
    </location>
</feature>
<accession>A0ABW6AE82</accession>
<dbReference type="Proteomes" id="UP001597512">
    <property type="component" value="Unassembled WGS sequence"/>
</dbReference>
<proteinExistence type="predicted"/>
<protein>
    <submittedName>
        <fullName evidence="9">Permease prefix domain 2-containing transporter</fullName>
    </submittedName>
</protein>
<dbReference type="Pfam" id="PF02687">
    <property type="entry name" value="FtsX"/>
    <property type="match status" value="2"/>
</dbReference>
<feature type="transmembrane region" description="Helical" evidence="6">
    <location>
        <begin position="770"/>
        <end position="790"/>
    </location>
</feature>
<evidence type="ECO:0000256" key="6">
    <source>
        <dbReference type="SAM" id="Phobius"/>
    </source>
</evidence>
<comment type="caution">
    <text evidence="9">The sequence shown here is derived from an EMBL/GenBank/DDBJ whole genome shotgun (WGS) entry which is preliminary data.</text>
</comment>
<organism evidence="9 10">
    <name type="scientific">Spirosoma flavum</name>
    <dbReference type="NCBI Taxonomy" id="2048557"/>
    <lineage>
        <taxon>Bacteria</taxon>
        <taxon>Pseudomonadati</taxon>
        <taxon>Bacteroidota</taxon>
        <taxon>Cytophagia</taxon>
        <taxon>Cytophagales</taxon>
        <taxon>Cytophagaceae</taxon>
        <taxon>Spirosoma</taxon>
    </lineage>
</organism>
<dbReference type="PANTHER" id="PTHR30572:SF18">
    <property type="entry name" value="ABC-TYPE MACROLIDE FAMILY EXPORT SYSTEM PERMEASE COMPONENT 2"/>
    <property type="match status" value="1"/>
</dbReference>
<keyword evidence="2" id="KW-1003">Cell membrane</keyword>
<dbReference type="PANTHER" id="PTHR30572">
    <property type="entry name" value="MEMBRANE COMPONENT OF TRANSPORTER-RELATED"/>
    <property type="match status" value="1"/>
</dbReference>
<dbReference type="InterPro" id="IPR025857">
    <property type="entry name" value="MacB_PCD"/>
</dbReference>
<dbReference type="EMBL" id="JBHUOM010000002">
    <property type="protein sequence ID" value="MFD2933675.1"/>
    <property type="molecule type" value="Genomic_DNA"/>
</dbReference>
<keyword evidence="3 6" id="KW-0812">Transmembrane</keyword>
<evidence type="ECO:0000259" key="7">
    <source>
        <dbReference type="Pfam" id="PF02687"/>
    </source>
</evidence>
<feature type="domain" description="MacB-like periplasmic core" evidence="8">
    <location>
        <begin position="528"/>
        <end position="704"/>
    </location>
</feature>
<evidence type="ECO:0000259" key="8">
    <source>
        <dbReference type="Pfam" id="PF12704"/>
    </source>
</evidence>
<gene>
    <name evidence="9" type="ORF">ACFS25_07765</name>
</gene>
<evidence type="ECO:0000256" key="3">
    <source>
        <dbReference type="ARBA" id="ARBA00022692"/>
    </source>
</evidence>
<keyword evidence="4 6" id="KW-1133">Transmembrane helix</keyword>
<comment type="subcellular location">
    <subcellularLocation>
        <location evidence="1">Cell membrane</location>
        <topology evidence="1">Multi-pass membrane protein</topology>
    </subcellularLocation>
</comment>
<evidence type="ECO:0000256" key="1">
    <source>
        <dbReference type="ARBA" id="ARBA00004651"/>
    </source>
</evidence>
<feature type="transmembrane region" description="Helical" evidence="6">
    <location>
        <begin position="802"/>
        <end position="832"/>
    </location>
</feature>
<dbReference type="NCBIfam" id="NF038404">
    <property type="entry name" value="perm_prefix_2"/>
    <property type="match status" value="1"/>
</dbReference>
<evidence type="ECO:0000313" key="10">
    <source>
        <dbReference type="Proteomes" id="UP001597512"/>
    </source>
</evidence>
<name>A0ABW6AE82_9BACT</name>
<feature type="transmembrane region" description="Helical" evidence="6">
    <location>
        <begin position="424"/>
        <end position="448"/>
    </location>
</feature>
<feature type="transmembrane region" description="Helical" evidence="6">
    <location>
        <begin position="468"/>
        <end position="490"/>
    </location>
</feature>
<evidence type="ECO:0000256" key="2">
    <source>
        <dbReference type="ARBA" id="ARBA00022475"/>
    </source>
</evidence>
<keyword evidence="10" id="KW-1185">Reference proteome</keyword>
<dbReference type="Pfam" id="PF12704">
    <property type="entry name" value="MacB_PCD"/>
    <property type="match status" value="2"/>
</dbReference>